<gene>
    <name evidence="1" type="ORF">BDY19DRAFT_992577</name>
</gene>
<name>A0ACB8U7X2_9APHY</name>
<dbReference type="Proteomes" id="UP001055072">
    <property type="component" value="Unassembled WGS sequence"/>
</dbReference>
<keyword evidence="2" id="KW-1185">Reference proteome</keyword>
<accession>A0ACB8U7X2</accession>
<proteinExistence type="predicted"/>
<protein>
    <submittedName>
        <fullName evidence="1">Nuclear condensing complex subunit</fullName>
    </submittedName>
</protein>
<dbReference type="EMBL" id="MU274908">
    <property type="protein sequence ID" value="KAI0090375.1"/>
    <property type="molecule type" value="Genomic_DNA"/>
</dbReference>
<comment type="caution">
    <text evidence="1">The sequence shown here is derived from an EMBL/GenBank/DDBJ whole genome shotgun (WGS) entry which is preliminary data.</text>
</comment>
<reference evidence="1" key="1">
    <citation type="journal article" date="2021" name="Environ. Microbiol.">
        <title>Gene family expansions and transcriptome signatures uncover fungal adaptations to wood decay.</title>
        <authorList>
            <person name="Hage H."/>
            <person name="Miyauchi S."/>
            <person name="Viragh M."/>
            <person name="Drula E."/>
            <person name="Min B."/>
            <person name="Chaduli D."/>
            <person name="Navarro D."/>
            <person name="Favel A."/>
            <person name="Norest M."/>
            <person name="Lesage-Meessen L."/>
            <person name="Balint B."/>
            <person name="Merenyi Z."/>
            <person name="de Eugenio L."/>
            <person name="Morin E."/>
            <person name="Martinez A.T."/>
            <person name="Baldrian P."/>
            <person name="Stursova M."/>
            <person name="Martinez M.J."/>
            <person name="Novotny C."/>
            <person name="Magnuson J.K."/>
            <person name="Spatafora J.W."/>
            <person name="Maurice S."/>
            <person name="Pangilinan J."/>
            <person name="Andreopoulos W."/>
            <person name="LaButti K."/>
            <person name="Hundley H."/>
            <person name="Na H."/>
            <person name="Kuo A."/>
            <person name="Barry K."/>
            <person name="Lipzen A."/>
            <person name="Henrissat B."/>
            <person name="Riley R."/>
            <person name="Ahrendt S."/>
            <person name="Nagy L.G."/>
            <person name="Grigoriev I.V."/>
            <person name="Martin F."/>
            <person name="Rosso M.N."/>
        </authorList>
    </citation>
    <scope>NUCLEOTIDE SEQUENCE</scope>
    <source>
        <strain evidence="1">CBS 384.51</strain>
    </source>
</reference>
<evidence type="ECO:0000313" key="2">
    <source>
        <dbReference type="Proteomes" id="UP001055072"/>
    </source>
</evidence>
<evidence type="ECO:0000313" key="1">
    <source>
        <dbReference type="EMBL" id="KAI0090375.1"/>
    </source>
</evidence>
<sequence length="1126" mass="126194">MPARSAFTLDSLSTELPKIFEQVQLTSANHQKNLVALYKLQTEAAKITESVQNGKSIKLVGERAFEDTLLTMLSRTMPVKKGATVADRVIKFVGGFTKFINEKAHEEREKEGLDEDDDTTASRFVARLLKFLFRGSLAKDKIARFRAVQCIAEMVAHLGEIEEDVYNDLRMCLLERVNDKEAPVRVQAVIALSKLCGSEDPSEEPNITDVLVDTLSYDTSAEVRRAALANLPINERTIPAMLARTRDVDPNVRKLVYSSVLEPHCTVVTDGENQTEVVGPTHPRVFSIEQRELVVRNGLGDREEAIKSAAAKLVSTWVDVVRVGTTQGDAKSIEEDIIAFLELFDLVENSTAEDALASVFKSRTDILDALEFNDAFWESLTPEKTFLARVFVDHCFNSKDEARLENSLPVVTMLAFRIQSAWQELIAAMQAEEEDILLRGGMDDEAENELRAKREEERLDQEFIIGEMLRMAVNLDYADEIGRRKMFQLVRTMICQDILPEGLLGRCLDVLRTLSLNERDLIRVVVEVVHELRDPADEEEQLRDDTVSNIGETPASVKTVRAAPKPLAEMTPEEQVRADAIDLRCLALCIGMLERVNGTFEENSTLEGILGELIIPAVKRKELSLRERGLVCLGLCCLIARRMAMNSFQLFLSQVQAAPEPLKVRVLHVVFDILMVHDKDFLGPNSTNGERIIEFLLHILDNEESDKVQALLCVGIAKLMLSGMISDDRVLISLMLKYVSPDTAHNQELRQCLSYFLPVYCYSSGAHQRRMQKAFIQLYKSLSEAYKEWDSDDDMISPVQASLMIVDWTDPQKAHAIAQNVPGHAVDESIHIDLAADIIRALFDDDFGKEDKKALCQLLGKLHLPDQVDDDKIRSVKLLMHNLNSRRPLRDASTRNAFAKFEASVSKKYERQLTDFNEDEYRQLEYLQELFEFLDGVVPEDDDDEAIELPKKKGGKKRRSDSISTESDTSVSGMSGDDSPPPASKRKSSGKAKAKRPRLSQSDNESEAASVATSRAETPSAVITPSRVMPKRSAAVKSRAAVSKNLAPPPSESEDDEEDRDEDDEEDEEEDDDPTPAPNRIRKRTNDSAAGIREAARRVSEVAFEREDSIMDSSSDEDADEVDDLL</sequence>
<organism evidence="1 2">
    <name type="scientific">Irpex rosettiformis</name>
    <dbReference type="NCBI Taxonomy" id="378272"/>
    <lineage>
        <taxon>Eukaryota</taxon>
        <taxon>Fungi</taxon>
        <taxon>Dikarya</taxon>
        <taxon>Basidiomycota</taxon>
        <taxon>Agaricomycotina</taxon>
        <taxon>Agaricomycetes</taxon>
        <taxon>Polyporales</taxon>
        <taxon>Irpicaceae</taxon>
        <taxon>Irpex</taxon>
    </lineage>
</organism>